<protein>
    <submittedName>
        <fullName evidence="1">Uncharacterized protein</fullName>
    </submittedName>
</protein>
<keyword evidence="2" id="KW-1185">Reference proteome</keyword>
<dbReference type="Proteomes" id="UP001281614">
    <property type="component" value="Unassembled WGS sequence"/>
</dbReference>
<evidence type="ECO:0000313" key="1">
    <source>
        <dbReference type="EMBL" id="KAK2753009.1"/>
    </source>
</evidence>
<dbReference type="EMBL" id="VYYT01000245">
    <property type="protein sequence ID" value="KAK2753009.1"/>
    <property type="molecule type" value="Genomic_DNA"/>
</dbReference>
<gene>
    <name evidence="1" type="ORF">CKAH01_06250</name>
</gene>
<accession>A0AAD9YBZ5</accession>
<evidence type="ECO:0000313" key="2">
    <source>
        <dbReference type="Proteomes" id="UP001281614"/>
    </source>
</evidence>
<dbReference type="AlphaFoldDB" id="A0AAD9YBZ5"/>
<sequence>MENDASSSAAGRNWKRRRVSTKLPRVVELTGTKWRCNNRLHDVKPAGVARQVQAIHEPDNLVILPVLNRACRRYTVTSGKYPSDNEYYVGLEGSEFSPVYLWSPPSFSIGDHDDIVNDYTGAMFELGGSRRTGCFVLPPCDMLRPKQMTFLKRLSSGMNERARFPHDRDDFREISWADFETYRTDSIEDFRQGRACSVLVNDANLQPDYAALSSTAPENWTGFRMMMPKLANIIIPREFTDEIAVFLQKYNKDLVEVAFASSMALVWGRLSLAPGHQPELCTIKPGTDPSEGQAKRAVPLPSLAVLLLYAPHFFRYHEENSLAVYAHIFRFCRSTYIKDASYDEAFRISADDINERKILEMFSSLGLEDADWMEIVPPSFEGSALTMPSNHGCRAPRGEELTGTLMLPDIYSIGLPDYRNEMKKNQGRDKRLIREVVVHETWMPSVMINEQSCPQKYSGSAYFTANALKRYSGEVNPQLWCAPRTTANLLSEQHKRLLHRLLEDLEGDSGVPRCLRPFKHAIDPFEEDPTRSDMAAIIQDMSQPLETALNQIAEYGNDRHDIEDAFIKKIMKPCCVLMDIDYPGTPGEAHRAITQADLDVGMAVSEVTFLRMLPNTGNLQETVRKLRESNKFATIWRFLLFKDELMGNGFDDERKALWVKVFREPYDSGEARVHG</sequence>
<proteinExistence type="predicted"/>
<reference evidence="1" key="1">
    <citation type="submission" date="2023-02" db="EMBL/GenBank/DDBJ databases">
        <title>Colletotrichum kahawae CIFC_Que2 genome sequencing and assembly.</title>
        <authorList>
            <person name="Baroncelli R."/>
        </authorList>
    </citation>
    <scope>NUCLEOTIDE SEQUENCE</scope>
    <source>
        <strain evidence="1">CIFC_Que2</strain>
    </source>
</reference>
<organism evidence="1 2">
    <name type="scientific">Colletotrichum kahawae</name>
    <name type="common">Coffee berry disease fungus</name>
    <dbReference type="NCBI Taxonomy" id="34407"/>
    <lineage>
        <taxon>Eukaryota</taxon>
        <taxon>Fungi</taxon>
        <taxon>Dikarya</taxon>
        <taxon>Ascomycota</taxon>
        <taxon>Pezizomycotina</taxon>
        <taxon>Sordariomycetes</taxon>
        <taxon>Hypocreomycetidae</taxon>
        <taxon>Glomerellales</taxon>
        <taxon>Glomerellaceae</taxon>
        <taxon>Colletotrichum</taxon>
        <taxon>Colletotrichum gloeosporioides species complex</taxon>
    </lineage>
</organism>
<name>A0AAD9YBZ5_COLKA</name>
<comment type="caution">
    <text evidence="1">The sequence shown here is derived from an EMBL/GenBank/DDBJ whole genome shotgun (WGS) entry which is preliminary data.</text>
</comment>